<keyword evidence="4 5" id="KW-0472">Membrane</keyword>
<evidence type="ECO:0000256" key="3">
    <source>
        <dbReference type="ARBA" id="ARBA00022989"/>
    </source>
</evidence>
<dbReference type="InterPro" id="IPR020846">
    <property type="entry name" value="MFS_dom"/>
</dbReference>
<dbReference type="SUPFAM" id="SSF103473">
    <property type="entry name" value="MFS general substrate transporter"/>
    <property type="match status" value="1"/>
</dbReference>
<evidence type="ECO:0000256" key="5">
    <source>
        <dbReference type="SAM" id="Phobius"/>
    </source>
</evidence>
<feature type="transmembrane region" description="Helical" evidence="5">
    <location>
        <begin position="316"/>
        <end position="334"/>
    </location>
</feature>
<sequence length="482" mass="52179">MSGDDVYETKIPARMDRLPWSRWHWKVILALGVTWLLDGMEVTLVGALAAALTEPSTLGLTSGQVGLAASVYLVGAVAGALVFGRLTDKYGRKKLFFATLTLYFLGVGLTALSWSFWSFAFFRLITGMGIGGEYSAIYSAIDELIPARARGHADLAISGSYWIGAALASAMTVFFLNKQFLTSAFQGMGWRLVFATGAVLALFVLFLRRFVPESPRWLMVHGREEEAEEIVSNIEAEVEEQTGVDLEEPADEKAISIAPIGSIPLRTIARTMFREYPRRAVLCFTLIVTQAFLYNAIFFTYGLILKQYYGIPSGETGLYLIPFAAGNFVGAVLLGRWFDTVGRRPMIAATYGISGILLTVTGFLFINHLLSAVAMTVLWSVIFFFASPAASSAYLTASEVFPLETRAQAIAVFYAIGTGVGGVVAPAIFGRIIGTGSRTMLFAGYVFAAALMLVAAVVGWKFGVDAEQEALEDISSPLSSAE</sequence>
<evidence type="ECO:0000256" key="4">
    <source>
        <dbReference type="ARBA" id="ARBA00023136"/>
    </source>
</evidence>
<evidence type="ECO:0000259" key="6">
    <source>
        <dbReference type="PROSITE" id="PS50850"/>
    </source>
</evidence>
<gene>
    <name evidence="7" type="ORF">ACFQJ9_13785</name>
</gene>
<feature type="transmembrane region" description="Helical" evidence="5">
    <location>
        <begin position="280"/>
        <end position="304"/>
    </location>
</feature>
<accession>A0ABD5Z654</accession>
<keyword evidence="8" id="KW-1185">Reference proteome</keyword>
<organism evidence="7 8">
    <name type="scientific">Halospeciosus flavus</name>
    <dbReference type="NCBI Taxonomy" id="3032283"/>
    <lineage>
        <taxon>Archaea</taxon>
        <taxon>Methanobacteriati</taxon>
        <taxon>Methanobacteriota</taxon>
        <taxon>Stenosarchaea group</taxon>
        <taxon>Halobacteria</taxon>
        <taxon>Halobacteriales</taxon>
        <taxon>Halobacteriaceae</taxon>
        <taxon>Halospeciosus</taxon>
    </lineage>
</organism>
<feature type="transmembrane region" description="Helical" evidence="5">
    <location>
        <begin position="372"/>
        <end position="397"/>
    </location>
</feature>
<dbReference type="AlphaFoldDB" id="A0ABD5Z654"/>
<feature type="transmembrane region" description="Helical" evidence="5">
    <location>
        <begin position="120"/>
        <end position="141"/>
    </location>
</feature>
<dbReference type="PROSITE" id="PS50850">
    <property type="entry name" value="MFS"/>
    <property type="match status" value="1"/>
</dbReference>
<dbReference type="Pfam" id="PF00083">
    <property type="entry name" value="Sugar_tr"/>
    <property type="match status" value="1"/>
</dbReference>
<feature type="transmembrane region" description="Helical" evidence="5">
    <location>
        <begin position="188"/>
        <end position="207"/>
    </location>
</feature>
<reference evidence="7 8" key="1">
    <citation type="journal article" date="2019" name="Int. J. Syst. Evol. Microbiol.">
        <title>The Global Catalogue of Microorganisms (GCM) 10K type strain sequencing project: providing services to taxonomists for standard genome sequencing and annotation.</title>
        <authorList>
            <consortium name="The Broad Institute Genomics Platform"/>
            <consortium name="The Broad Institute Genome Sequencing Center for Infectious Disease"/>
            <person name="Wu L."/>
            <person name="Ma J."/>
        </authorList>
    </citation>
    <scope>NUCLEOTIDE SEQUENCE [LARGE SCALE GENOMIC DNA]</scope>
    <source>
        <strain evidence="7 8">XZGYJ-43</strain>
    </source>
</reference>
<dbReference type="RefSeq" id="WP_279527250.1">
    <property type="nucleotide sequence ID" value="NZ_CP122312.1"/>
</dbReference>
<dbReference type="EMBL" id="JBHTAR010000011">
    <property type="protein sequence ID" value="MFC7200470.1"/>
    <property type="molecule type" value="Genomic_DNA"/>
</dbReference>
<feature type="transmembrane region" description="Helical" evidence="5">
    <location>
        <begin position="95"/>
        <end position="114"/>
    </location>
</feature>
<dbReference type="GO" id="GO:0016020">
    <property type="term" value="C:membrane"/>
    <property type="evidence" value="ECO:0007669"/>
    <property type="project" value="UniProtKB-SubCell"/>
</dbReference>
<feature type="domain" description="Major facilitator superfamily (MFS) profile" evidence="6">
    <location>
        <begin position="27"/>
        <end position="467"/>
    </location>
</feature>
<dbReference type="InterPro" id="IPR005828">
    <property type="entry name" value="MFS_sugar_transport-like"/>
</dbReference>
<dbReference type="PANTHER" id="PTHR23508:SF10">
    <property type="entry name" value="CARBOXYLIC ACID TRANSPORTER PROTEIN HOMOLOG"/>
    <property type="match status" value="1"/>
</dbReference>
<keyword evidence="2 5" id="KW-0812">Transmembrane</keyword>
<name>A0ABD5Z654_9EURY</name>
<feature type="transmembrane region" description="Helical" evidence="5">
    <location>
        <begin position="153"/>
        <end position="176"/>
    </location>
</feature>
<feature type="transmembrane region" description="Helical" evidence="5">
    <location>
        <begin position="27"/>
        <end position="52"/>
    </location>
</feature>
<feature type="transmembrane region" description="Helical" evidence="5">
    <location>
        <begin position="439"/>
        <end position="460"/>
    </location>
</feature>
<evidence type="ECO:0000313" key="8">
    <source>
        <dbReference type="Proteomes" id="UP001596447"/>
    </source>
</evidence>
<evidence type="ECO:0000313" key="7">
    <source>
        <dbReference type="EMBL" id="MFC7200470.1"/>
    </source>
</evidence>
<comment type="subcellular location">
    <subcellularLocation>
        <location evidence="1">Membrane</location>
        <topology evidence="1">Multi-pass membrane protein</topology>
    </subcellularLocation>
</comment>
<dbReference type="Proteomes" id="UP001596447">
    <property type="component" value="Unassembled WGS sequence"/>
</dbReference>
<evidence type="ECO:0000256" key="2">
    <source>
        <dbReference type="ARBA" id="ARBA00022692"/>
    </source>
</evidence>
<feature type="transmembrane region" description="Helical" evidence="5">
    <location>
        <begin position="409"/>
        <end position="433"/>
    </location>
</feature>
<comment type="caution">
    <text evidence="7">The sequence shown here is derived from an EMBL/GenBank/DDBJ whole genome shotgun (WGS) entry which is preliminary data.</text>
</comment>
<proteinExistence type="predicted"/>
<evidence type="ECO:0000256" key="1">
    <source>
        <dbReference type="ARBA" id="ARBA00004141"/>
    </source>
</evidence>
<dbReference type="InterPro" id="IPR036259">
    <property type="entry name" value="MFS_trans_sf"/>
</dbReference>
<feature type="transmembrane region" description="Helical" evidence="5">
    <location>
        <begin position="346"/>
        <end position="366"/>
    </location>
</feature>
<protein>
    <submittedName>
        <fullName evidence="7">MFS transporter</fullName>
    </submittedName>
</protein>
<feature type="transmembrane region" description="Helical" evidence="5">
    <location>
        <begin position="64"/>
        <end position="83"/>
    </location>
</feature>
<dbReference type="Gene3D" id="1.20.1250.20">
    <property type="entry name" value="MFS general substrate transporter like domains"/>
    <property type="match status" value="1"/>
</dbReference>
<dbReference type="PANTHER" id="PTHR23508">
    <property type="entry name" value="CARBOXYLIC ACID TRANSPORTER PROTEIN HOMOLOG"/>
    <property type="match status" value="1"/>
</dbReference>
<dbReference type="CDD" id="cd17316">
    <property type="entry name" value="MFS_SV2_like"/>
    <property type="match status" value="1"/>
</dbReference>
<keyword evidence="3 5" id="KW-1133">Transmembrane helix</keyword>